<proteinExistence type="predicted"/>
<dbReference type="Gene3D" id="3.40.50.1110">
    <property type="entry name" value="SGNH hydrolase"/>
    <property type="match status" value="1"/>
</dbReference>
<dbReference type="EMBL" id="JACHXZ010000002">
    <property type="protein sequence ID" value="MBB3168248.1"/>
    <property type="molecule type" value="Genomic_DNA"/>
</dbReference>
<dbReference type="GO" id="GO:0006629">
    <property type="term" value="P:lipid metabolic process"/>
    <property type="evidence" value="ECO:0007669"/>
    <property type="project" value="InterPro"/>
</dbReference>
<reference evidence="3 4" key="1">
    <citation type="submission" date="2020-08" db="EMBL/GenBank/DDBJ databases">
        <title>Genomic Encyclopedia of Type Strains, Phase III (KMG-III): the genomes of soil and plant-associated and newly described type strains.</title>
        <authorList>
            <person name="Whitman W."/>
        </authorList>
    </citation>
    <scope>NUCLEOTIDE SEQUENCE [LARGE SCALE GENOMIC DNA]</scope>
    <source>
        <strain evidence="3 4">CECT 8571</strain>
    </source>
</reference>
<accession>A0A839URU0</accession>
<keyword evidence="4" id="KW-1185">Reference proteome</keyword>
<feature type="domain" description="SGNH hydrolase-type esterase" evidence="2">
    <location>
        <begin position="44"/>
        <end position="198"/>
    </location>
</feature>
<organism evidence="3 4">
    <name type="scientific">Simiduia aestuariiviva</name>
    <dbReference type="NCBI Taxonomy" id="1510459"/>
    <lineage>
        <taxon>Bacteria</taxon>
        <taxon>Pseudomonadati</taxon>
        <taxon>Pseudomonadota</taxon>
        <taxon>Gammaproteobacteria</taxon>
        <taxon>Cellvibrionales</taxon>
        <taxon>Cellvibrionaceae</taxon>
        <taxon>Simiduia</taxon>
    </lineage>
</organism>
<dbReference type="InterPro" id="IPR036514">
    <property type="entry name" value="SGNH_hydro_sf"/>
</dbReference>
<keyword evidence="1" id="KW-0732">Signal</keyword>
<evidence type="ECO:0000313" key="4">
    <source>
        <dbReference type="Proteomes" id="UP000559987"/>
    </source>
</evidence>
<dbReference type="PROSITE" id="PS01098">
    <property type="entry name" value="LIPASE_GDSL_SER"/>
    <property type="match status" value="1"/>
</dbReference>
<dbReference type="Proteomes" id="UP000559987">
    <property type="component" value="Unassembled WGS sequence"/>
</dbReference>
<dbReference type="EC" id="3.1.1.5" evidence="3"/>
<dbReference type="SUPFAM" id="SSF52266">
    <property type="entry name" value="SGNH hydrolase"/>
    <property type="match status" value="1"/>
</dbReference>
<dbReference type="Pfam" id="PF13472">
    <property type="entry name" value="Lipase_GDSL_2"/>
    <property type="match status" value="1"/>
</dbReference>
<evidence type="ECO:0000256" key="1">
    <source>
        <dbReference type="SAM" id="SignalP"/>
    </source>
</evidence>
<feature type="signal peptide" evidence="1">
    <location>
        <begin position="1"/>
        <end position="29"/>
    </location>
</feature>
<dbReference type="InterPro" id="IPR051532">
    <property type="entry name" value="Ester_Hydrolysis_Enzymes"/>
</dbReference>
<evidence type="ECO:0000313" key="3">
    <source>
        <dbReference type="EMBL" id="MBB3168248.1"/>
    </source>
</evidence>
<gene>
    <name evidence="3" type="ORF">FHS30_001432</name>
</gene>
<dbReference type="RefSeq" id="WP_183909744.1">
    <property type="nucleotide sequence ID" value="NZ_JACHXZ010000002.1"/>
</dbReference>
<dbReference type="PANTHER" id="PTHR30383">
    <property type="entry name" value="THIOESTERASE 1/PROTEASE 1/LYSOPHOSPHOLIPASE L1"/>
    <property type="match status" value="1"/>
</dbReference>
<dbReference type="InterPro" id="IPR013830">
    <property type="entry name" value="SGNH_hydro"/>
</dbReference>
<feature type="chain" id="PRO_5032847287" evidence="1">
    <location>
        <begin position="30"/>
        <end position="221"/>
    </location>
</feature>
<dbReference type="PANTHER" id="PTHR30383:SF24">
    <property type="entry name" value="THIOESTERASE 1_PROTEASE 1_LYSOPHOSPHOLIPASE L1"/>
    <property type="match status" value="1"/>
</dbReference>
<comment type="caution">
    <text evidence="3">The sequence shown here is derived from an EMBL/GenBank/DDBJ whole genome shotgun (WGS) entry which is preliminary data.</text>
</comment>
<sequence length="221" mass="23846">MLTTLTDYQILARRLLATCLLLVAGWGHAAESASPQANRTILIVGDSLSAGYGLAASDAGWVDLLARSLSDYKVINASISGDTLAGGLARLPRLLEEHKPRWLVIELGGNDGLRGHSLATIRDQLSKLIALGQAAGAEVLVMEMRIPPNYGKRYTQKFTAVFSEQASEMNATLIPFFLEKIALQAGMMQGDGIHPTALAQTHMRDQVLNQLKPLLSRARGD</sequence>
<protein>
    <submittedName>
        <fullName evidence="3">Acyl-CoA thioesterase-1</fullName>
        <ecNumber evidence="3">3.1.1.5</ecNumber>
        <ecNumber evidence="3">3.1.2.-</ecNumber>
    </submittedName>
</protein>
<dbReference type="EC" id="3.1.2.-" evidence="3"/>
<dbReference type="CDD" id="cd01822">
    <property type="entry name" value="Lysophospholipase_L1_like"/>
    <property type="match status" value="1"/>
</dbReference>
<dbReference type="AlphaFoldDB" id="A0A839URU0"/>
<name>A0A839URU0_9GAMM</name>
<dbReference type="InterPro" id="IPR008265">
    <property type="entry name" value="Lipase_GDSL_AS"/>
</dbReference>
<dbReference type="GO" id="GO:0004622">
    <property type="term" value="F:phosphatidylcholine lysophospholipase activity"/>
    <property type="evidence" value="ECO:0007669"/>
    <property type="project" value="UniProtKB-EC"/>
</dbReference>
<evidence type="ECO:0000259" key="2">
    <source>
        <dbReference type="Pfam" id="PF13472"/>
    </source>
</evidence>
<keyword evidence="3" id="KW-0378">Hydrolase</keyword>